<evidence type="ECO:0000256" key="1">
    <source>
        <dbReference type="ARBA" id="ARBA00022999"/>
    </source>
</evidence>
<evidence type="ECO:0000259" key="4">
    <source>
        <dbReference type="PROSITE" id="PS50001"/>
    </source>
</evidence>
<dbReference type="SMART" id="SM00252">
    <property type="entry name" value="SH2"/>
    <property type="match status" value="1"/>
</dbReference>
<accession>A0A9D3Q1R5</accession>
<dbReference type="PROSITE" id="PS50001">
    <property type="entry name" value="SH2"/>
    <property type="match status" value="1"/>
</dbReference>
<organism evidence="5 6">
    <name type="scientific">Megalops atlanticus</name>
    <name type="common">Tarpon</name>
    <name type="synonym">Clupea gigantea</name>
    <dbReference type="NCBI Taxonomy" id="7932"/>
    <lineage>
        <taxon>Eukaryota</taxon>
        <taxon>Metazoa</taxon>
        <taxon>Chordata</taxon>
        <taxon>Craniata</taxon>
        <taxon>Vertebrata</taxon>
        <taxon>Euteleostomi</taxon>
        <taxon>Actinopterygii</taxon>
        <taxon>Neopterygii</taxon>
        <taxon>Teleostei</taxon>
        <taxon>Elopiformes</taxon>
        <taxon>Megalopidae</taxon>
        <taxon>Megalops</taxon>
    </lineage>
</organism>
<feature type="region of interest" description="Disordered" evidence="3">
    <location>
        <begin position="250"/>
        <end position="277"/>
    </location>
</feature>
<dbReference type="Gene3D" id="3.30.505.10">
    <property type="entry name" value="SH2 domain"/>
    <property type="match status" value="1"/>
</dbReference>
<protein>
    <recommendedName>
        <fullName evidence="4">SH2 domain-containing protein</fullName>
    </recommendedName>
</protein>
<gene>
    <name evidence="5" type="ORF">MATL_G00095290</name>
</gene>
<dbReference type="EMBL" id="JAFDVH010000007">
    <property type="protein sequence ID" value="KAG7473382.1"/>
    <property type="molecule type" value="Genomic_DNA"/>
</dbReference>
<evidence type="ECO:0000256" key="3">
    <source>
        <dbReference type="SAM" id="MobiDB-lite"/>
    </source>
</evidence>
<keyword evidence="1 2" id="KW-0727">SH2 domain</keyword>
<feature type="region of interest" description="Disordered" evidence="3">
    <location>
        <begin position="367"/>
        <end position="386"/>
    </location>
</feature>
<dbReference type="PRINTS" id="PR00401">
    <property type="entry name" value="SH2DOMAIN"/>
</dbReference>
<feature type="region of interest" description="Disordered" evidence="3">
    <location>
        <begin position="298"/>
        <end position="337"/>
    </location>
</feature>
<evidence type="ECO:0000256" key="2">
    <source>
        <dbReference type="PROSITE-ProRule" id="PRU00191"/>
    </source>
</evidence>
<dbReference type="PANTHER" id="PTHR14388:SF6">
    <property type="entry name" value="SH2 DOMAIN-CONTAINING PROTEIN 7"/>
    <property type="match status" value="1"/>
</dbReference>
<evidence type="ECO:0000313" key="6">
    <source>
        <dbReference type="Proteomes" id="UP001046870"/>
    </source>
</evidence>
<dbReference type="Pfam" id="PF00017">
    <property type="entry name" value="SH2"/>
    <property type="match status" value="1"/>
</dbReference>
<dbReference type="GO" id="GO:0005737">
    <property type="term" value="C:cytoplasm"/>
    <property type="evidence" value="ECO:0007669"/>
    <property type="project" value="TreeGrafter"/>
</dbReference>
<name>A0A9D3Q1R5_MEGAT</name>
<feature type="compositionally biased region" description="Pro residues" evidence="3">
    <location>
        <begin position="257"/>
        <end position="266"/>
    </location>
</feature>
<proteinExistence type="predicted"/>
<dbReference type="PANTHER" id="PTHR14388">
    <property type="entry name" value="T CELL-SPECIFIC ADAPTER PROTEIN TSAD"/>
    <property type="match status" value="1"/>
</dbReference>
<dbReference type="Proteomes" id="UP001046870">
    <property type="component" value="Chromosome 7"/>
</dbReference>
<dbReference type="AlphaFoldDB" id="A0A9D3Q1R5"/>
<evidence type="ECO:0000313" key="5">
    <source>
        <dbReference type="EMBL" id="KAG7473382.1"/>
    </source>
</evidence>
<dbReference type="OrthoDB" id="6108017at2759"/>
<comment type="caution">
    <text evidence="5">The sequence shown here is derived from an EMBL/GenBank/DDBJ whole genome shotgun (WGS) entry which is preliminary data.</text>
</comment>
<dbReference type="InterPro" id="IPR000980">
    <property type="entry name" value="SH2"/>
</dbReference>
<feature type="compositionally biased region" description="Polar residues" evidence="3">
    <location>
        <begin position="375"/>
        <end position="386"/>
    </location>
</feature>
<dbReference type="InterPro" id="IPR036860">
    <property type="entry name" value="SH2_dom_sf"/>
</dbReference>
<reference evidence="5" key="1">
    <citation type="submission" date="2021-01" db="EMBL/GenBank/DDBJ databases">
        <authorList>
            <person name="Zahm M."/>
            <person name="Roques C."/>
            <person name="Cabau C."/>
            <person name="Klopp C."/>
            <person name="Donnadieu C."/>
            <person name="Jouanno E."/>
            <person name="Lampietro C."/>
            <person name="Louis A."/>
            <person name="Herpin A."/>
            <person name="Echchiki A."/>
            <person name="Berthelot C."/>
            <person name="Parey E."/>
            <person name="Roest-Crollius H."/>
            <person name="Braasch I."/>
            <person name="Postlethwait J."/>
            <person name="Bobe J."/>
            <person name="Montfort J."/>
            <person name="Bouchez O."/>
            <person name="Begum T."/>
            <person name="Mejri S."/>
            <person name="Adams A."/>
            <person name="Chen W.-J."/>
            <person name="Guiguen Y."/>
        </authorList>
    </citation>
    <scope>NUCLEOTIDE SEQUENCE</scope>
    <source>
        <strain evidence="5">YG-15Mar2019-1</strain>
        <tissue evidence="5">Brain</tissue>
    </source>
</reference>
<sequence length="543" mass="61884">MRLRSNRTHQCLTTATPWQSWTCLRLRSPSSQTCCFYGKNLMDQKRPKVYASRTCLMFRRMDRVRMEPHGEDTESRLQELALRWFTETQAPLILHDGNFPSWFQGFITRRDAEAQLWDKPLGCFLIRLSEKAIGYILSYRGRDRCRHFVINQNKTGQFIVSGDTETHDNLTDLIEYYRSSPIEPFDEYLTSSCSEQTSSSEIYDVVQIHLKEKPMVSVEAVRSIWNQRTGQATEQPPVLPPKSVYRKLTSPASFDVPSPPQAVPPVPKRDTPLTNSVSVSTLDGASVQHSQVLYAKLQKNRANQKTRPPLIKESVSADSDGGPHPKGPKPSSPQVPGVVYSELSLENCRSKSLPLLDTCAEDRHSYRLSGPPELSPNTSKKAPSQTYSLLDQQVKIRPPASSSSLDALCNNPLYHMATRPCDSYDDQRVPCSRVPGQTEPWAPAPVQDDRTYAEVPQDPLPCHFLDDNTYELIPDQGFKTTPLDNNTYEQIPDQGFKKAPRVFAADEDKTYETLKDMQHRHPESSWGIKSDKWRRFFPQYKKK</sequence>
<dbReference type="SUPFAM" id="SSF55550">
    <property type="entry name" value="SH2 domain"/>
    <property type="match status" value="1"/>
</dbReference>
<feature type="domain" description="SH2" evidence="4">
    <location>
        <begin position="102"/>
        <end position="193"/>
    </location>
</feature>
<keyword evidence="6" id="KW-1185">Reference proteome</keyword>